<accession>A0A6A6SH86</accession>
<gene>
    <name evidence="1" type="ORF">K491DRAFT_742512</name>
</gene>
<keyword evidence="2" id="KW-1185">Reference proteome</keyword>
<evidence type="ECO:0000313" key="2">
    <source>
        <dbReference type="Proteomes" id="UP000799324"/>
    </source>
</evidence>
<dbReference type="EMBL" id="MU004681">
    <property type="protein sequence ID" value="KAF2647129.1"/>
    <property type="molecule type" value="Genomic_DNA"/>
</dbReference>
<dbReference type="AlphaFoldDB" id="A0A6A6SH86"/>
<protein>
    <submittedName>
        <fullName evidence="1">Uncharacterized protein</fullName>
    </submittedName>
</protein>
<reference evidence="1" key="1">
    <citation type="journal article" date="2020" name="Stud. Mycol.">
        <title>101 Dothideomycetes genomes: a test case for predicting lifestyles and emergence of pathogens.</title>
        <authorList>
            <person name="Haridas S."/>
            <person name="Albert R."/>
            <person name="Binder M."/>
            <person name="Bloem J."/>
            <person name="Labutti K."/>
            <person name="Salamov A."/>
            <person name="Andreopoulos B."/>
            <person name="Baker S."/>
            <person name="Barry K."/>
            <person name="Bills G."/>
            <person name="Bluhm B."/>
            <person name="Cannon C."/>
            <person name="Castanera R."/>
            <person name="Culley D."/>
            <person name="Daum C."/>
            <person name="Ezra D."/>
            <person name="Gonzalez J."/>
            <person name="Henrissat B."/>
            <person name="Kuo A."/>
            <person name="Liang C."/>
            <person name="Lipzen A."/>
            <person name="Lutzoni F."/>
            <person name="Magnuson J."/>
            <person name="Mondo S."/>
            <person name="Nolan M."/>
            <person name="Ohm R."/>
            <person name="Pangilinan J."/>
            <person name="Park H.-J."/>
            <person name="Ramirez L."/>
            <person name="Alfaro M."/>
            <person name="Sun H."/>
            <person name="Tritt A."/>
            <person name="Yoshinaga Y."/>
            <person name="Zwiers L.-H."/>
            <person name="Turgeon B."/>
            <person name="Goodwin S."/>
            <person name="Spatafora J."/>
            <person name="Crous P."/>
            <person name="Grigoriev I."/>
        </authorList>
    </citation>
    <scope>NUCLEOTIDE SEQUENCE</scope>
    <source>
        <strain evidence="1">CBS 122681</strain>
    </source>
</reference>
<dbReference type="Proteomes" id="UP000799324">
    <property type="component" value="Unassembled WGS sequence"/>
</dbReference>
<proteinExistence type="predicted"/>
<sequence>MVLAAGLPVDRKRYPPGGKTSQLPTISYVVAAYRLGKFFPQWLICYTDPVRVSEESKTLGNIHPENWHRLFQAIRFFLYMLGNNISQHKEDSRKIVKKPQNKSAIRLHYLTKEDCAGVSQKKAAKASAQADSAFAITQVHELLHSSLLSQKEQAGKRKNRDEVEEAITEFGEALTITGKRPKAGGTTMPPLTAEAQGRLLDLIFQRLSKDRRILWPPKDPFDIPAAKFTVVGEQMVSDTVAADLSGAAPVGVSHDSEAMKEFWRFTKKMNSNTVELPSYPDACRILGVDVRRPARKRLKHGKEFEILLQEHQVVGAAGMVRHILSDLRGVIMGDEVGLGKSHESTCAVGRVLELRQLTATDEGLDELNKLEDLLPVEDIPNARPLTGYSCVICPKSATQI</sequence>
<name>A0A6A6SH86_9PLEO</name>
<evidence type="ECO:0000313" key="1">
    <source>
        <dbReference type="EMBL" id="KAF2647129.1"/>
    </source>
</evidence>
<organism evidence="1 2">
    <name type="scientific">Lophiostoma macrostomum CBS 122681</name>
    <dbReference type="NCBI Taxonomy" id="1314788"/>
    <lineage>
        <taxon>Eukaryota</taxon>
        <taxon>Fungi</taxon>
        <taxon>Dikarya</taxon>
        <taxon>Ascomycota</taxon>
        <taxon>Pezizomycotina</taxon>
        <taxon>Dothideomycetes</taxon>
        <taxon>Pleosporomycetidae</taxon>
        <taxon>Pleosporales</taxon>
        <taxon>Lophiostomataceae</taxon>
        <taxon>Lophiostoma</taxon>
    </lineage>
</organism>